<accession>A0A6N2UK99</accession>
<reference evidence="1" key="1">
    <citation type="submission" date="2019-11" db="EMBL/GenBank/DDBJ databases">
        <authorList>
            <person name="Feng L."/>
        </authorList>
    </citation>
    <scope>NUCLEOTIDE SEQUENCE</scope>
    <source>
        <strain evidence="1">BgluceraseaLFYP119</strain>
    </source>
</reference>
<protein>
    <submittedName>
        <fullName evidence="1">Uncharacterized protein</fullName>
    </submittedName>
</protein>
<name>A0A6N2UK99_9FIRM</name>
<dbReference type="AlphaFoldDB" id="A0A6N2UK99"/>
<proteinExistence type="predicted"/>
<organism evidence="1">
    <name type="scientific">Blautia glucerasea</name>
    <dbReference type="NCBI Taxonomy" id="536633"/>
    <lineage>
        <taxon>Bacteria</taxon>
        <taxon>Bacillati</taxon>
        <taxon>Bacillota</taxon>
        <taxon>Clostridia</taxon>
        <taxon>Lachnospirales</taxon>
        <taxon>Lachnospiraceae</taxon>
        <taxon>Blautia</taxon>
    </lineage>
</organism>
<dbReference type="EMBL" id="CACRST010000019">
    <property type="protein sequence ID" value="VYT18109.1"/>
    <property type="molecule type" value="Genomic_DNA"/>
</dbReference>
<evidence type="ECO:0000313" key="1">
    <source>
        <dbReference type="EMBL" id="VYT18109.1"/>
    </source>
</evidence>
<gene>
    <name evidence="1" type="ORF">BGLFYP119_02140</name>
</gene>
<sequence length="179" mass="20729">MRETATNNSVQGEEIQKVNLVKISARINQKIDDVMREMAKEYGVSFSEVVRLAIDGHLEQYFGNVQYMDAEQGKEIRMRCALLGTEMQHIRNELNKIGVNVNQIAKWNNIEAEIVQLKQSMAGKTAKERYEIVERVQFLQKCQNEILLRVVQPSDIEEYVQRYERATEGVSKALWHIQG</sequence>
<dbReference type="RefSeq" id="WP_156354591.1">
    <property type="nucleotide sequence ID" value="NZ_CACRST010000019.1"/>
</dbReference>